<feature type="chain" id="PRO_5040995717" evidence="1">
    <location>
        <begin position="20"/>
        <end position="77"/>
    </location>
</feature>
<proteinExistence type="predicted"/>
<gene>
    <name evidence="2" type="ORF">Pfra01_001476500</name>
</gene>
<reference evidence="2" key="1">
    <citation type="submission" date="2023-04" db="EMBL/GenBank/DDBJ databases">
        <title>Phytophthora fragariaefolia NBRC 109709.</title>
        <authorList>
            <person name="Ichikawa N."/>
            <person name="Sato H."/>
            <person name="Tonouchi N."/>
        </authorList>
    </citation>
    <scope>NUCLEOTIDE SEQUENCE</scope>
    <source>
        <strain evidence="2">NBRC 109709</strain>
    </source>
</reference>
<dbReference type="EMBL" id="BSXT01001557">
    <property type="protein sequence ID" value="GMF43553.1"/>
    <property type="molecule type" value="Genomic_DNA"/>
</dbReference>
<protein>
    <submittedName>
        <fullName evidence="2">Unnamed protein product</fullName>
    </submittedName>
</protein>
<organism evidence="2 3">
    <name type="scientific">Phytophthora fragariaefolia</name>
    <dbReference type="NCBI Taxonomy" id="1490495"/>
    <lineage>
        <taxon>Eukaryota</taxon>
        <taxon>Sar</taxon>
        <taxon>Stramenopiles</taxon>
        <taxon>Oomycota</taxon>
        <taxon>Peronosporomycetes</taxon>
        <taxon>Peronosporales</taxon>
        <taxon>Peronosporaceae</taxon>
        <taxon>Phytophthora</taxon>
    </lineage>
</organism>
<sequence length="77" mass="8408">MNGGHTAMWLTQMYPLVRVVLMWRSPECVAPLQSPTEDDGGHLCYGTVLGLDERYDLILGRHGLSATSHGSIGGQRP</sequence>
<comment type="caution">
    <text evidence="2">The sequence shown here is derived from an EMBL/GenBank/DDBJ whole genome shotgun (WGS) entry which is preliminary data.</text>
</comment>
<dbReference type="AlphaFoldDB" id="A0A9W7CUD6"/>
<accession>A0A9W7CUD6</accession>
<name>A0A9W7CUD6_9STRA</name>
<feature type="signal peptide" evidence="1">
    <location>
        <begin position="1"/>
        <end position="19"/>
    </location>
</feature>
<keyword evidence="1" id="KW-0732">Signal</keyword>
<dbReference type="Proteomes" id="UP001165121">
    <property type="component" value="Unassembled WGS sequence"/>
</dbReference>
<evidence type="ECO:0000313" key="3">
    <source>
        <dbReference type="Proteomes" id="UP001165121"/>
    </source>
</evidence>
<keyword evidence="3" id="KW-1185">Reference proteome</keyword>
<evidence type="ECO:0000313" key="2">
    <source>
        <dbReference type="EMBL" id="GMF43553.1"/>
    </source>
</evidence>
<evidence type="ECO:0000256" key="1">
    <source>
        <dbReference type="SAM" id="SignalP"/>
    </source>
</evidence>